<feature type="region of interest" description="Disordered" evidence="10">
    <location>
        <begin position="1"/>
        <end position="23"/>
    </location>
</feature>
<keyword evidence="9" id="KW-0325">Glycoprotein</keyword>
<keyword evidence="8" id="KW-0675">Receptor</keyword>
<dbReference type="GO" id="GO:0016020">
    <property type="term" value="C:membrane"/>
    <property type="evidence" value="ECO:0007669"/>
    <property type="project" value="UniProtKB-SubCell"/>
</dbReference>
<evidence type="ECO:0000256" key="4">
    <source>
        <dbReference type="ARBA" id="ARBA00022729"/>
    </source>
</evidence>
<keyword evidence="6" id="KW-1133">Transmembrane helix</keyword>
<evidence type="ECO:0000256" key="1">
    <source>
        <dbReference type="ARBA" id="ARBA00004479"/>
    </source>
</evidence>
<organism evidence="11 12">
    <name type="scientific">Escallonia herrerae</name>
    <dbReference type="NCBI Taxonomy" id="1293975"/>
    <lineage>
        <taxon>Eukaryota</taxon>
        <taxon>Viridiplantae</taxon>
        <taxon>Streptophyta</taxon>
        <taxon>Embryophyta</taxon>
        <taxon>Tracheophyta</taxon>
        <taxon>Spermatophyta</taxon>
        <taxon>Magnoliopsida</taxon>
        <taxon>eudicotyledons</taxon>
        <taxon>Gunneridae</taxon>
        <taxon>Pentapetalae</taxon>
        <taxon>asterids</taxon>
        <taxon>campanulids</taxon>
        <taxon>Escalloniales</taxon>
        <taxon>Escalloniaceae</taxon>
        <taxon>Escallonia</taxon>
    </lineage>
</organism>
<feature type="non-terminal residue" evidence="11">
    <location>
        <position position="82"/>
    </location>
</feature>
<evidence type="ECO:0000256" key="7">
    <source>
        <dbReference type="ARBA" id="ARBA00023136"/>
    </source>
</evidence>
<keyword evidence="4" id="KW-0732">Signal</keyword>
<keyword evidence="3" id="KW-0812">Transmembrane</keyword>
<keyword evidence="7" id="KW-0472">Membrane</keyword>
<evidence type="ECO:0000256" key="5">
    <source>
        <dbReference type="ARBA" id="ARBA00022737"/>
    </source>
</evidence>
<sequence length="82" mass="8975">MLKSSSIRPPGRHGAISGQDGMRGAIGNLSKLEELYLGENDLRCRIPQEMSNLIGLTLLSIPYNRLEGPIPVGIWNISSLQM</sequence>
<gene>
    <name evidence="11" type="ORF">RJ639_024038</name>
</gene>
<evidence type="ECO:0000256" key="8">
    <source>
        <dbReference type="ARBA" id="ARBA00023170"/>
    </source>
</evidence>
<dbReference type="AlphaFoldDB" id="A0AA88V0L0"/>
<dbReference type="SUPFAM" id="SSF52058">
    <property type="entry name" value="L domain-like"/>
    <property type="match status" value="1"/>
</dbReference>
<evidence type="ECO:0000256" key="3">
    <source>
        <dbReference type="ARBA" id="ARBA00022692"/>
    </source>
</evidence>
<keyword evidence="12" id="KW-1185">Reference proteome</keyword>
<protein>
    <submittedName>
        <fullName evidence="11">Uncharacterized protein</fullName>
    </submittedName>
</protein>
<proteinExistence type="predicted"/>
<evidence type="ECO:0000313" key="11">
    <source>
        <dbReference type="EMBL" id="KAK2999389.1"/>
    </source>
</evidence>
<accession>A0AA88V0L0</accession>
<dbReference type="Gene3D" id="3.80.10.10">
    <property type="entry name" value="Ribonuclease Inhibitor"/>
    <property type="match status" value="1"/>
</dbReference>
<evidence type="ECO:0000256" key="9">
    <source>
        <dbReference type="ARBA" id="ARBA00023180"/>
    </source>
</evidence>
<evidence type="ECO:0000256" key="6">
    <source>
        <dbReference type="ARBA" id="ARBA00022989"/>
    </source>
</evidence>
<comment type="subcellular location">
    <subcellularLocation>
        <location evidence="1">Membrane</location>
        <topology evidence="1">Single-pass type I membrane protein</topology>
    </subcellularLocation>
</comment>
<evidence type="ECO:0000256" key="10">
    <source>
        <dbReference type="SAM" id="MobiDB-lite"/>
    </source>
</evidence>
<keyword evidence="5" id="KW-0677">Repeat</keyword>
<name>A0AA88V0L0_9ASTE</name>
<evidence type="ECO:0000313" key="12">
    <source>
        <dbReference type="Proteomes" id="UP001188597"/>
    </source>
</evidence>
<dbReference type="Pfam" id="PF00560">
    <property type="entry name" value="LRR_1"/>
    <property type="match status" value="1"/>
</dbReference>
<evidence type="ECO:0000256" key="2">
    <source>
        <dbReference type="ARBA" id="ARBA00022614"/>
    </source>
</evidence>
<reference evidence="11" key="1">
    <citation type="submission" date="2022-12" db="EMBL/GenBank/DDBJ databases">
        <title>Draft genome assemblies for two species of Escallonia (Escalloniales).</title>
        <authorList>
            <person name="Chanderbali A."/>
            <person name="Dervinis C."/>
            <person name="Anghel I."/>
            <person name="Soltis D."/>
            <person name="Soltis P."/>
            <person name="Zapata F."/>
        </authorList>
    </citation>
    <scope>NUCLEOTIDE SEQUENCE</scope>
    <source>
        <strain evidence="11">UCBG64.0493</strain>
        <tissue evidence="11">Leaf</tissue>
    </source>
</reference>
<dbReference type="PANTHER" id="PTHR27000:SF771">
    <property type="entry name" value="LRR RECEPTOR-LIKE SERINE_THREONINE-PROTEIN KINASE FLS2"/>
    <property type="match status" value="1"/>
</dbReference>
<comment type="caution">
    <text evidence="11">The sequence shown here is derived from an EMBL/GenBank/DDBJ whole genome shotgun (WGS) entry which is preliminary data.</text>
</comment>
<keyword evidence="2" id="KW-0433">Leucine-rich repeat</keyword>
<dbReference type="PANTHER" id="PTHR27000">
    <property type="entry name" value="LEUCINE-RICH REPEAT RECEPTOR-LIKE PROTEIN KINASE FAMILY PROTEIN-RELATED"/>
    <property type="match status" value="1"/>
</dbReference>
<dbReference type="EMBL" id="JAVXUP010003298">
    <property type="protein sequence ID" value="KAK2999389.1"/>
    <property type="molecule type" value="Genomic_DNA"/>
</dbReference>
<dbReference type="InterPro" id="IPR032675">
    <property type="entry name" value="LRR_dom_sf"/>
</dbReference>
<dbReference type="Proteomes" id="UP001188597">
    <property type="component" value="Unassembled WGS sequence"/>
</dbReference>
<dbReference type="InterPro" id="IPR001611">
    <property type="entry name" value="Leu-rich_rpt"/>
</dbReference>